<gene>
    <name evidence="1" type="ORF">CTRU02_204814</name>
</gene>
<comment type="caution">
    <text evidence="1">The sequence shown here is derived from an EMBL/GenBank/DDBJ whole genome shotgun (WGS) entry which is preliminary data.</text>
</comment>
<dbReference type="EMBL" id="VUJX02000002">
    <property type="protein sequence ID" value="KAL0942051.1"/>
    <property type="molecule type" value="Genomic_DNA"/>
</dbReference>
<name>A0ACC3ZD67_COLTU</name>
<keyword evidence="2" id="KW-1185">Reference proteome</keyword>
<accession>A0ACC3ZD67</accession>
<evidence type="ECO:0000313" key="1">
    <source>
        <dbReference type="EMBL" id="KAL0942051.1"/>
    </source>
</evidence>
<dbReference type="Proteomes" id="UP000805649">
    <property type="component" value="Unassembled WGS sequence"/>
</dbReference>
<proteinExistence type="predicted"/>
<evidence type="ECO:0000313" key="2">
    <source>
        <dbReference type="Proteomes" id="UP000805649"/>
    </source>
</evidence>
<organism evidence="1 2">
    <name type="scientific">Colletotrichum truncatum</name>
    <name type="common">Anthracnose fungus</name>
    <name type="synonym">Colletotrichum capsici</name>
    <dbReference type="NCBI Taxonomy" id="5467"/>
    <lineage>
        <taxon>Eukaryota</taxon>
        <taxon>Fungi</taxon>
        <taxon>Dikarya</taxon>
        <taxon>Ascomycota</taxon>
        <taxon>Pezizomycotina</taxon>
        <taxon>Sordariomycetes</taxon>
        <taxon>Hypocreomycetidae</taxon>
        <taxon>Glomerellales</taxon>
        <taxon>Glomerellaceae</taxon>
        <taxon>Colletotrichum</taxon>
        <taxon>Colletotrichum truncatum species complex</taxon>
    </lineage>
</organism>
<sequence length="302" mass="35135">MLHSSEAHCADDDWTGLRDRAERRKRQNRLNVRAHRRKKALETSKKQQSQVSIDAGVPWKATQQSGTARSIQILQWVAPGKPIKKDEQEGRNLPKSSTQDEINHFRIRSPVSKSRSKTGFPSKLPFYYDGPQYWFPLCRDHLIPLVYYNVFRATITNIRILSLYSLLGNDCTPDLDTTPLFPAPSQIPCTLLPTALQRSTYHESWIDIFPSGAMRDNAIRYRETIDHHELCADLVGCEDDFDRQEQPGIIAWSDPWHPDGWEVTERFLEKWGFLLKGCEDVMRATNRWRAMRDEEPLVWELE</sequence>
<reference evidence="1 2" key="1">
    <citation type="journal article" date="2020" name="Phytopathology">
        <title>Genome Sequence Resources of Colletotrichum truncatum, C. plurivorum, C. musicola, and C. sojae: Four Species Pathogenic to Soybean (Glycine max).</title>
        <authorList>
            <person name="Rogerio F."/>
            <person name="Boufleur T.R."/>
            <person name="Ciampi-Guillardi M."/>
            <person name="Sukno S.A."/>
            <person name="Thon M.R."/>
            <person name="Massola Junior N.S."/>
            <person name="Baroncelli R."/>
        </authorList>
    </citation>
    <scope>NUCLEOTIDE SEQUENCE [LARGE SCALE GENOMIC DNA]</scope>
    <source>
        <strain evidence="1 2">CMES1059</strain>
    </source>
</reference>
<protein>
    <submittedName>
        <fullName evidence="1">Uncharacterized protein</fullName>
    </submittedName>
</protein>